<name>I4FJR3_MICAE</name>
<gene>
    <name evidence="1" type="ORF">MICAB_1180005</name>
</gene>
<evidence type="ECO:0000313" key="1">
    <source>
        <dbReference type="EMBL" id="CCH95888.1"/>
    </source>
</evidence>
<organism evidence="1 2">
    <name type="scientific">Microcystis aeruginosa PCC 9717</name>
    <dbReference type="NCBI Taxonomy" id="1160286"/>
    <lineage>
        <taxon>Bacteria</taxon>
        <taxon>Bacillati</taxon>
        <taxon>Cyanobacteriota</taxon>
        <taxon>Cyanophyceae</taxon>
        <taxon>Oscillatoriophycideae</taxon>
        <taxon>Chroococcales</taxon>
        <taxon>Microcystaceae</taxon>
        <taxon>Microcystis</taxon>
    </lineage>
</organism>
<evidence type="ECO:0000313" key="2">
    <source>
        <dbReference type="Proteomes" id="UP000003172"/>
    </source>
</evidence>
<dbReference type="AlphaFoldDB" id="I4FJR3"/>
<dbReference type="EMBL" id="CAII01000022">
    <property type="protein sequence ID" value="CCH95888.1"/>
    <property type="molecule type" value="Genomic_DNA"/>
</dbReference>
<proteinExistence type="predicted"/>
<dbReference type="Proteomes" id="UP000003172">
    <property type="component" value="Unassembled WGS sequence"/>
</dbReference>
<comment type="caution">
    <text evidence="1">The sequence shown here is derived from an EMBL/GenBank/DDBJ whole genome shotgun (WGS) entry which is preliminary data.</text>
</comment>
<reference evidence="1 2" key="1">
    <citation type="submission" date="2012-04" db="EMBL/GenBank/DDBJ databases">
        <authorList>
            <person name="Genoscope - CEA"/>
        </authorList>
    </citation>
    <scope>NUCLEOTIDE SEQUENCE [LARGE SCALE GENOMIC DNA]</scope>
    <source>
        <strain evidence="1 2">9717</strain>
    </source>
</reference>
<dbReference type="HOGENOM" id="CLU_3119783_0_0_3"/>
<accession>I4FJR3</accession>
<protein>
    <submittedName>
        <fullName evidence="1">Uncharacterized protein</fullName>
    </submittedName>
</protein>
<sequence length="50" mass="5615">MGRIAAAQSNFYEVQADYSVFQSAEVQKLWVLGTHARGKRQKGRKIGVPH</sequence>